<evidence type="ECO:0000313" key="3">
    <source>
        <dbReference type="EMBL" id="MFC5528119.1"/>
    </source>
</evidence>
<dbReference type="SUPFAM" id="SSF53850">
    <property type="entry name" value="Periplasmic binding protein-like II"/>
    <property type="match status" value="1"/>
</dbReference>
<sequence length="466" mass="50124">MKRILTTSTAILMLTSVLTACGGGNSNNNASPAGSSSAPAASSAAPASDKPTEKVTINLWSFTDEIPNMTTKYIATHPDANVEFKTTIIATTDGAYQPALDQALASGGKDAPDIYAAEAAFVLKYTQGDASDYAANYADLGLSDQMVKDAGIAQYSVDIGSKDGSLKGLAYQATGGAFIYRRSLAKDVFGSDDPATVKDAIGPGWDKFFDAAAKLKAKGYGIVSGDGDLWHPIENSSDKGWIVDGKLHIDPKREQFLDLAKQLKDKNYSNDTKDWTESWYADMSGTGKQPIFGFFGPAWLINYVMNGQVKDTNGDWAATEPPTGFFWGGTWLLANKEAAKDDAKKAAVADFIKWVTLDTSETGLQYYWANGTMKDGEQGTKDSVASSVVMSKSNGEVALLGGQNMFDVFVPANANATGKNLTQFDESINLIWRDQVREYTAGNKTREQTIADFKQKVKDDLGIESE</sequence>
<protein>
    <submittedName>
        <fullName evidence="3">ABC transporter substrate-binding protein</fullName>
    </submittedName>
</protein>
<accession>A0ABW0QT13</accession>
<feature type="chain" id="PRO_5045102913" evidence="2">
    <location>
        <begin position="21"/>
        <end position="466"/>
    </location>
</feature>
<feature type="region of interest" description="Disordered" evidence="1">
    <location>
        <begin position="29"/>
        <end position="49"/>
    </location>
</feature>
<evidence type="ECO:0000256" key="1">
    <source>
        <dbReference type="SAM" id="MobiDB-lite"/>
    </source>
</evidence>
<comment type="caution">
    <text evidence="3">The sequence shown here is derived from an EMBL/GenBank/DDBJ whole genome shotgun (WGS) entry which is preliminary data.</text>
</comment>
<dbReference type="EMBL" id="JBHSNC010000005">
    <property type="protein sequence ID" value="MFC5528119.1"/>
    <property type="molecule type" value="Genomic_DNA"/>
</dbReference>
<organism evidence="3 4">
    <name type="scientific">Cohnella yongneupensis</name>
    <dbReference type="NCBI Taxonomy" id="425006"/>
    <lineage>
        <taxon>Bacteria</taxon>
        <taxon>Bacillati</taxon>
        <taxon>Bacillota</taxon>
        <taxon>Bacilli</taxon>
        <taxon>Bacillales</taxon>
        <taxon>Paenibacillaceae</taxon>
        <taxon>Cohnella</taxon>
    </lineage>
</organism>
<reference evidence="4" key="1">
    <citation type="journal article" date="2019" name="Int. J. Syst. Evol. Microbiol.">
        <title>The Global Catalogue of Microorganisms (GCM) 10K type strain sequencing project: providing services to taxonomists for standard genome sequencing and annotation.</title>
        <authorList>
            <consortium name="The Broad Institute Genomics Platform"/>
            <consortium name="The Broad Institute Genome Sequencing Center for Infectious Disease"/>
            <person name="Wu L."/>
            <person name="Ma J."/>
        </authorList>
    </citation>
    <scope>NUCLEOTIDE SEQUENCE [LARGE SCALE GENOMIC DNA]</scope>
    <source>
        <strain evidence="4">CGMCC 1.18578</strain>
    </source>
</reference>
<feature type="signal peptide" evidence="2">
    <location>
        <begin position="1"/>
        <end position="20"/>
    </location>
</feature>
<name>A0ABW0QT13_9BACL</name>
<evidence type="ECO:0000313" key="4">
    <source>
        <dbReference type="Proteomes" id="UP001596108"/>
    </source>
</evidence>
<proteinExistence type="predicted"/>
<feature type="compositionally biased region" description="Low complexity" evidence="1">
    <location>
        <begin position="29"/>
        <end position="48"/>
    </location>
</feature>
<keyword evidence="2" id="KW-0732">Signal</keyword>
<evidence type="ECO:0000256" key="2">
    <source>
        <dbReference type="SAM" id="SignalP"/>
    </source>
</evidence>
<gene>
    <name evidence="3" type="ORF">ACFPQ4_01415</name>
</gene>
<dbReference type="Gene3D" id="3.40.190.10">
    <property type="entry name" value="Periplasmic binding protein-like II"/>
    <property type="match status" value="1"/>
</dbReference>
<dbReference type="RefSeq" id="WP_378109929.1">
    <property type="nucleotide sequence ID" value="NZ_JBHSNC010000005.1"/>
</dbReference>
<keyword evidence="4" id="KW-1185">Reference proteome</keyword>
<dbReference type="Proteomes" id="UP001596108">
    <property type="component" value="Unassembled WGS sequence"/>
</dbReference>
<dbReference type="PROSITE" id="PS51257">
    <property type="entry name" value="PROKAR_LIPOPROTEIN"/>
    <property type="match status" value="1"/>
</dbReference>